<protein>
    <submittedName>
        <fullName evidence="1">Uncharacterized protein</fullName>
    </submittedName>
</protein>
<organism evidence="1 2">
    <name type="scientific">Erwinia tracheiphila</name>
    <dbReference type="NCBI Taxonomy" id="65700"/>
    <lineage>
        <taxon>Bacteria</taxon>
        <taxon>Pseudomonadati</taxon>
        <taxon>Pseudomonadota</taxon>
        <taxon>Gammaproteobacteria</taxon>
        <taxon>Enterobacterales</taxon>
        <taxon>Erwiniaceae</taxon>
        <taxon>Erwinia</taxon>
    </lineage>
</organism>
<proteinExistence type="predicted"/>
<evidence type="ECO:0000313" key="2">
    <source>
        <dbReference type="Proteomes" id="UP000264980"/>
    </source>
</evidence>
<dbReference type="Proteomes" id="UP000264980">
    <property type="component" value="Chromosome"/>
</dbReference>
<accession>A0A345CP38</accession>
<name>A0A345CP38_9GAMM</name>
<dbReference type="UniPathway" id="UPA00626">
    <property type="reaction ID" value="UER00678"/>
</dbReference>
<dbReference type="AlphaFoldDB" id="A0A345CP38"/>
<evidence type="ECO:0000313" key="1">
    <source>
        <dbReference type="EMBL" id="AXF75205.1"/>
    </source>
</evidence>
<reference evidence="1 2" key="1">
    <citation type="submission" date="2016-01" db="EMBL/GenBank/DDBJ databases">
        <authorList>
            <person name="Oliw E.H."/>
        </authorList>
    </citation>
    <scope>NUCLEOTIDE SEQUENCE [LARGE SCALE GENOMIC DNA]</scope>
    <source>
        <strain evidence="1 2">MDcuke</strain>
    </source>
</reference>
<sequence>MRTGNPQSFRGRCQITSRLIQLIRRPQPATIETCDISEVSDTQQEGYLHNIKGKLVGFWTSELYGHISVHGFHFIDEKQQISGHVLFYHAEEAIVSYEESRP</sequence>
<gene>
    <name evidence="1" type="ORF">AV903_02300</name>
</gene>
<dbReference type="InterPro" id="IPR005128">
    <property type="entry name" value="Acetolactate_a_deCO2ase"/>
</dbReference>
<dbReference type="EMBL" id="CP013970">
    <property type="protein sequence ID" value="AXF75205.1"/>
    <property type="molecule type" value="Genomic_DNA"/>
</dbReference>
<dbReference type="Pfam" id="PF03306">
    <property type="entry name" value="AAL_decarboxy"/>
    <property type="match status" value="1"/>
</dbReference>
<dbReference type="SUPFAM" id="SSF117856">
    <property type="entry name" value="AF0104/ALDC/Ptd012-like"/>
    <property type="match status" value="1"/>
</dbReference>
<dbReference type="Gene3D" id="3.30.1330.80">
    <property type="entry name" value="Hypothetical protein, similar to alpha- acetolactate decarboxylase, domain 2"/>
    <property type="match status" value="1"/>
</dbReference>
<dbReference type="GO" id="GO:0047605">
    <property type="term" value="F:acetolactate decarboxylase activity"/>
    <property type="evidence" value="ECO:0007669"/>
    <property type="project" value="InterPro"/>
</dbReference>
<dbReference type="RefSeq" id="WP_418261503.1">
    <property type="nucleotide sequence ID" value="NZ_CP013970.1"/>
</dbReference>
<dbReference type="GO" id="GO:0045151">
    <property type="term" value="P:acetoin biosynthetic process"/>
    <property type="evidence" value="ECO:0007669"/>
    <property type="project" value="InterPro"/>
</dbReference>